<dbReference type="Pfam" id="PF12038">
    <property type="entry name" value="QTMAN_N"/>
    <property type="match status" value="1"/>
</dbReference>
<name>A0ABY7FBP5_MYAAR</name>
<evidence type="ECO:0000259" key="9">
    <source>
        <dbReference type="Pfam" id="PF12038"/>
    </source>
</evidence>
<evidence type="ECO:0000256" key="2">
    <source>
        <dbReference type="ARBA" id="ARBA00022676"/>
    </source>
</evidence>
<keyword evidence="11" id="KW-1185">Reference proteome</keyword>
<dbReference type="CDD" id="cd01635">
    <property type="entry name" value="Glycosyltransferase_GTB-type"/>
    <property type="match status" value="1"/>
</dbReference>
<comment type="catalytic activity">
    <reaction evidence="6">
        <text>queuosine(34) in tRNA(Asp) + GDP-alpha-D-mannose = O-4''-alpha-D-mannosylqueuosine(34) in tRNA(Asp) + GDP + H(+)</text>
        <dbReference type="Rhea" id="RHEA:12885"/>
        <dbReference type="Rhea" id="RHEA-COMP:18572"/>
        <dbReference type="Rhea" id="RHEA-COMP:18581"/>
        <dbReference type="ChEBI" id="CHEBI:15378"/>
        <dbReference type="ChEBI" id="CHEBI:57527"/>
        <dbReference type="ChEBI" id="CHEBI:58189"/>
        <dbReference type="ChEBI" id="CHEBI:194431"/>
        <dbReference type="ChEBI" id="CHEBI:194442"/>
        <dbReference type="EC" id="2.4.1.110"/>
    </reaction>
    <physiologicalReaction direction="left-to-right" evidence="6">
        <dbReference type="Rhea" id="RHEA:12886"/>
    </physiologicalReaction>
</comment>
<dbReference type="InterPro" id="IPR051862">
    <property type="entry name" value="GT-like_domain_containing_1"/>
</dbReference>
<dbReference type="Pfam" id="PF00534">
    <property type="entry name" value="Glycos_transf_1"/>
    <property type="match status" value="1"/>
</dbReference>
<dbReference type="Proteomes" id="UP001164746">
    <property type="component" value="Chromosome 11"/>
</dbReference>
<keyword evidence="2" id="KW-0328">Glycosyltransferase</keyword>
<dbReference type="Gene3D" id="3.40.50.2000">
    <property type="entry name" value="Glycogen Phosphorylase B"/>
    <property type="match status" value="1"/>
</dbReference>
<evidence type="ECO:0000256" key="3">
    <source>
        <dbReference type="ARBA" id="ARBA00022679"/>
    </source>
</evidence>
<evidence type="ECO:0000313" key="11">
    <source>
        <dbReference type="Proteomes" id="UP001164746"/>
    </source>
</evidence>
<dbReference type="InterPro" id="IPR022701">
    <property type="entry name" value="QTMAN_N"/>
</dbReference>
<evidence type="ECO:0000256" key="6">
    <source>
        <dbReference type="ARBA" id="ARBA00048439"/>
    </source>
</evidence>
<comment type="similarity">
    <text evidence="1">Belongs to the glycosyltransferase group 1 family. Glycosyltransferase 4 subfamily.</text>
</comment>
<feature type="region of interest" description="Disordered" evidence="7">
    <location>
        <begin position="267"/>
        <end position="288"/>
    </location>
</feature>
<proteinExistence type="inferred from homology"/>
<organism evidence="10 11">
    <name type="scientific">Mya arenaria</name>
    <name type="common">Soft-shell clam</name>
    <dbReference type="NCBI Taxonomy" id="6604"/>
    <lineage>
        <taxon>Eukaryota</taxon>
        <taxon>Metazoa</taxon>
        <taxon>Spiralia</taxon>
        <taxon>Lophotrochozoa</taxon>
        <taxon>Mollusca</taxon>
        <taxon>Bivalvia</taxon>
        <taxon>Autobranchia</taxon>
        <taxon>Heteroconchia</taxon>
        <taxon>Euheterodonta</taxon>
        <taxon>Imparidentia</taxon>
        <taxon>Neoheterodontei</taxon>
        <taxon>Myida</taxon>
        <taxon>Myoidea</taxon>
        <taxon>Myidae</taxon>
        <taxon>Mya</taxon>
    </lineage>
</organism>
<evidence type="ECO:0000256" key="4">
    <source>
        <dbReference type="ARBA" id="ARBA00044517"/>
    </source>
</evidence>
<dbReference type="SUPFAM" id="SSF53756">
    <property type="entry name" value="UDP-Glycosyltransferase/glycogen phosphorylase"/>
    <property type="match status" value="1"/>
</dbReference>
<gene>
    <name evidence="10" type="ORF">MAR_000875</name>
</gene>
<reference evidence="10" key="1">
    <citation type="submission" date="2022-11" db="EMBL/GenBank/DDBJ databases">
        <title>Centuries of genome instability and evolution in soft-shell clam transmissible cancer (bioRxiv).</title>
        <authorList>
            <person name="Hart S.F.M."/>
            <person name="Yonemitsu M.A."/>
            <person name="Giersch R.M."/>
            <person name="Beal B.F."/>
            <person name="Arriagada G."/>
            <person name="Davis B.W."/>
            <person name="Ostrander E.A."/>
            <person name="Goff S.P."/>
            <person name="Metzger M.J."/>
        </authorList>
    </citation>
    <scope>NUCLEOTIDE SEQUENCE</scope>
    <source>
        <strain evidence="10">MELC-2E11</strain>
        <tissue evidence="10">Siphon/mantle</tissue>
    </source>
</reference>
<dbReference type="EMBL" id="CP111022">
    <property type="protein sequence ID" value="WAR19037.1"/>
    <property type="molecule type" value="Genomic_DNA"/>
</dbReference>
<dbReference type="PANTHER" id="PTHR13615">
    <property type="entry name" value="GLYCOSYLTRANSFERASE-LIKE 1"/>
    <property type="match status" value="1"/>
</dbReference>
<dbReference type="InterPro" id="IPR001296">
    <property type="entry name" value="Glyco_trans_1"/>
</dbReference>
<feature type="domain" description="Glycosyl transferase family 1" evidence="8">
    <location>
        <begin position="332"/>
        <end position="448"/>
    </location>
</feature>
<sequence>MVLLDYKCILKKEVKMTSVLLIEPFYTGSHRQLMDVLQSEIPGSALVTMSGKKWPWRARTAALHLSQNIPRQHSFRTVFASSVLNMAELIALRPDLASTHKVLYFHENQLTYPVQVHKQRPERDFQFGYNQILSALVSDVVVFNSSYNMETFLGNINSFLKQMQEYRPKHLADQIRDKCRVLHFPIMFPDRDGAVNEKSNVEKGRTKDFCLNSCPVKSNHFESIMSSAEHEEQTCNNNKQSNEGVISDSLSMPCTCIQSDSASKDCMKPRSGLAEHSQPKQEHGSTEEKVLHEMENNFCVNTDTLGTSVELHDDRYSSSAKKMKVEHQFLHIVWPHRWEHDKNPEAFFRVMYQLRDAGCQFRLSVLGEQYTDVPVIFEEANAALKNHIEHWGYQACKEDYYNVLREADVVVSTANHEFFGVAVLEAVHLGCFPLVPNRLVYPELFTKTHLYNTDNQLFKELRNFCNNPHVLRHKQTQLNTEQYSWDVLKSRYLDLFHIT</sequence>
<evidence type="ECO:0000256" key="7">
    <source>
        <dbReference type="SAM" id="MobiDB-lite"/>
    </source>
</evidence>
<dbReference type="PANTHER" id="PTHR13615:SF3">
    <property type="entry name" value="GLYCOSYLTRANSFERASE-LIKE DOMAIN-CONTAINING PROTEIN 1"/>
    <property type="match status" value="1"/>
</dbReference>
<evidence type="ECO:0000259" key="8">
    <source>
        <dbReference type="Pfam" id="PF00534"/>
    </source>
</evidence>
<evidence type="ECO:0000313" key="10">
    <source>
        <dbReference type="EMBL" id="WAR19037.1"/>
    </source>
</evidence>
<evidence type="ECO:0000256" key="1">
    <source>
        <dbReference type="ARBA" id="ARBA00009481"/>
    </source>
</evidence>
<keyword evidence="3" id="KW-0808">Transferase</keyword>
<dbReference type="EC" id="2.4.1.110" evidence="4"/>
<feature type="domain" description="tRNA-queuosine alpha-mannosyltransferase N-terminal" evidence="9">
    <location>
        <begin position="19"/>
        <end position="186"/>
    </location>
</feature>
<protein>
    <recommendedName>
        <fullName evidence="5">tRNA-queuosine alpha-mannosyltransferase</fullName>
        <ecNumber evidence="4">2.4.1.110</ecNumber>
    </recommendedName>
</protein>
<accession>A0ABY7FBP5</accession>
<evidence type="ECO:0000256" key="5">
    <source>
        <dbReference type="ARBA" id="ARBA00044539"/>
    </source>
</evidence>
<feature type="compositionally biased region" description="Basic and acidic residues" evidence="7">
    <location>
        <begin position="277"/>
        <end position="288"/>
    </location>
</feature>